<keyword evidence="7 9" id="KW-0811">Translocation</keyword>
<sequence length="87" mass="9137">MPNIGAPELLVILLVALLVFGPRKLPELGKSLGQGLREFRRTTGSVTEELRRGLDTPAAPADGVIAPAPTLHPAPVAQVVPENTPRA</sequence>
<keyword evidence="4 9" id="KW-0812">Transmembrane</keyword>
<accession>A0ABP9W4A1</accession>
<evidence type="ECO:0000313" key="10">
    <source>
        <dbReference type="EMBL" id="GAA5511615.1"/>
    </source>
</evidence>
<dbReference type="Gene3D" id="1.20.5.3310">
    <property type="match status" value="1"/>
</dbReference>
<dbReference type="InterPro" id="IPR003369">
    <property type="entry name" value="TatA/B/E"/>
</dbReference>
<keyword evidence="3 9" id="KW-1003">Cell membrane</keyword>
<keyword evidence="6 9" id="KW-1133">Transmembrane helix</keyword>
<keyword evidence="8 9" id="KW-0472">Membrane</keyword>
<evidence type="ECO:0000256" key="9">
    <source>
        <dbReference type="HAMAP-Rule" id="MF_00236"/>
    </source>
</evidence>
<evidence type="ECO:0000256" key="7">
    <source>
        <dbReference type="ARBA" id="ARBA00023010"/>
    </source>
</evidence>
<evidence type="ECO:0000256" key="5">
    <source>
        <dbReference type="ARBA" id="ARBA00022927"/>
    </source>
</evidence>
<keyword evidence="5 9" id="KW-0653">Protein transport</keyword>
<evidence type="ECO:0000256" key="4">
    <source>
        <dbReference type="ARBA" id="ARBA00022692"/>
    </source>
</evidence>
<dbReference type="NCBIfam" id="TIGR01411">
    <property type="entry name" value="tatAE"/>
    <property type="match status" value="1"/>
</dbReference>
<comment type="caution">
    <text evidence="10">The sequence shown here is derived from an EMBL/GenBank/DDBJ whole genome shotgun (WGS) entry which is preliminary data.</text>
</comment>
<dbReference type="NCBIfam" id="NF011430">
    <property type="entry name" value="PRK14861.1"/>
    <property type="match status" value="1"/>
</dbReference>
<dbReference type="Pfam" id="PF02416">
    <property type="entry name" value="TatA_B_E"/>
    <property type="match status" value="1"/>
</dbReference>
<keyword evidence="2 9" id="KW-0813">Transport</keyword>
<comment type="function">
    <text evidence="9">Part of the twin-arginine translocation (Tat) system that transports large folded proteins containing a characteristic twin-arginine motif in their signal peptide across membranes. TatA could form the protein-conducting channel of the Tat system.</text>
</comment>
<evidence type="ECO:0000313" key="11">
    <source>
        <dbReference type="Proteomes" id="UP001401887"/>
    </source>
</evidence>
<protein>
    <recommendedName>
        <fullName evidence="9">Sec-independent protein translocase protein TatA</fullName>
    </recommendedName>
</protein>
<dbReference type="EMBL" id="BAABRP010000001">
    <property type="protein sequence ID" value="GAA5511615.1"/>
    <property type="molecule type" value="Genomic_DNA"/>
</dbReference>
<evidence type="ECO:0000256" key="2">
    <source>
        <dbReference type="ARBA" id="ARBA00022448"/>
    </source>
</evidence>
<organism evidence="10 11">
    <name type="scientific">Deinococcus carri</name>
    <dbReference type="NCBI Taxonomy" id="1211323"/>
    <lineage>
        <taxon>Bacteria</taxon>
        <taxon>Thermotogati</taxon>
        <taxon>Deinococcota</taxon>
        <taxon>Deinococci</taxon>
        <taxon>Deinococcales</taxon>
        <taxon>Deinococcaceae</taxon>
        <taxon>Deinococcus</taxon>
    </lineage>
</organism>
<comment type="similarity">
    <text evidence="9">Belongs to the TatA/E family.</text>
</comment>
<dbReference type="PRINTS" id="PR01506">
    <property type="entry name" value="TATBPROTEIN"/>
</dbReference>
<comment type="subcellular location">
    <subcellularLocation>
        <location evidence="1 9">Cell membrane</location>
        <topology evidence="1 9">Single-pass membrane protein</topology>
    </subcellularLocation>
</comment>
<dbReference type="InterPro" id="IPR006312">
    <property type="entry name" value="TatA/E"/>
</dbReference>
<evidence type="ECO:0000256" key="8">
    <source>
        <dbReference type="ARBA" id="ARBA00023136"/>
    </source>
</evidence>
<keyword evidence="11" id="KW-1185">Reference proteome</keyword>
<reference evidence="10 11" key="1">
    <citation type="submission" date="2024-02" db="EMBL/GenBank/DDBJ databases">
        <title>Deinococcus carri NBRC 110142.</title>
        <authorList>
            <person name="Ichikawa N."/>
            <person name="Katano-Makiyama Y."/>
            <person name="Hidaka K."/>
        </authorList>
    </citation>
    <scope>NUCLEOTIDE SEQUENCE [LARGE SCALE GENOMIC DNA]</scope>
    <source>
        <strain evidence="10 11">NBRC 110142</strain>
    </source>
</reference>
<dbReference type="RefSeq" id="WP_345459889.1">
    <property type="nucleotide sequence ID" value="NZ_BAABRP010000001.1"/>
</dbReference>
<dbReference type="Proteomes" id="UP001401887">
    <property type="component" value="Unassembled WGS sequence"/>
</dbReference>
<comment type="subunit">
    <text evidence="9">Forms a complex with TatC.</text>
</comment>
<dbReference type="PANTHER" id="PTHR42982:SF1">
    <property type="entry name" value="SEC-INDEPENDENT PROTEIN TRANSLOCASE PROTEIN TATA"/>
    <property type="match status" value="1"/>
</dbReference>
<proteinExistence type="inferred from homology"/>
<dbReference type="PANTHER" id="PTHR42982">
    <property type="entry name" value="SEC-INDEPENDENT PROTEIN TRANSLOCASE PROTEIN TATA"/>
    <property type="match status" value="1"/>
</dbReference>
<evidence type="ECO:0000256" key="3">
    <source>
        <dbReference type="ARBA" id="ARBA00022475"/>
    </source>
</evidence>
<name>A0ABP9W4A1_9DEIO</name>
<evidence type="ECO:0000256" key="1">
    <source>
        <dbReference type="ARBA" id="ARBA00004162"/>
    </source>
</evidence>
<dbReference type="HAMAP" id="MF_00236">
    <property type="entry name" value="TatA_E"/>
    <property type="match status" value="1"/>
</dbReference>
<evidence type="ECO:0000256" key="6">
    <source>
        <dbReference type="ARBA" id="ARBA00022989"/>
    </source>
</evidence>
<gene>
    <name evidence="10" type="primary">tatA_1</name>
    <name evidence="9" type="synonym">tatA</name>
    <name evidence="10" type="ORF">Dcar01_00326</name>
</gene>